<reference evidence="2 3" key="2">
    <citation type="journal article" date="2021" name="J. Hered.">
        <title>Feather Gene Expression Elucidates the Developmental Basis of Plumage Iridescence in African Starlings.</title>
        <authorList>
            <person name="Rubenstein D.R."/>
            <person name="Corvelo A."/>
            <person name="MacManes M.D."/>
            <person name="Maia R."/>
            <person name="Narzisi G."/>
            <person name="Rousaki A."/>
            <person name="Vandenabeele P."/>
            <person name="Shawkey M.D."/>
            <person name="Solomon J."/>
        </authorList>
    </citation>
    <scope>NUCLEOTIDE SEQUENCE [LARGE SCALE GENOMIC DNA]</scope>
    <source>
        <strain evidence="2">SS15</strain>
    </source>
</reference>
<dbReference type="Proteomes" id="UP000618051">
    <property type="component" value="Unassembled WGS sequence"/>
</dbReference>
<name>A0A835NKQ3_9PASS</name>
<reference evidence="1" key="1">
    <citation type="submission" date="2020-10" db="EMBL/GenBank/DDBJ databases">
        <title>Feather gene expression reveals the developmental basis of iridescence in African starlings.</title>
        <authorList>
            <person name="Rubenstein D.R."/>
        </authorList>
    </citation>
    <scope>NUCLEOTIDE SEQUENCE</scope>
    <source>
        <strain evidence="1">SS15</strain>
        <tissue evidence="1">Liver</tissue>
    </source>
</reference>
<evidence type="ECO:0000313" key="1">
    <source>
        <dbReference type="EMBL" id="KAG0116800.1"/>
    </source>
</evidence>
<gene>
    <name evidence="2" type="ORF">IHE44_0009829</name>
    <name evidence="1" type="ORF">IHE44_003541</name>
</gene>
<dbReference type="AlphaFoldDB" id="A0A835NKQ3"/>
<accession>A0A835NKQ3</accession>
<evidence type="ECO:0000313" key="2">
    <source>
        <dbReference type="EMBL" id="KAI1241346.1"/>
    </source>
</evidence>
<reference evidence="2" key="3">
    <citation type="submission" date="2022-01" db="EMBL/GenBank/DDBJ databases">
        <authorList>
            <person name="Rubenstein D.R."/>
        </authorList>
    </citation>
    <scope>NUCLEOTIDE SEQUENCE</scope>
    <source>
        <strain evidence="2">SS15</strain>
        <tissue evidence="2">Liver</tissue>
    </source>
</reference>
<comment type="caution">
    <text evidence="1">The sequence shown here is derived from an EMBL/GenBank/DDBJ whole genome shotgun (WGS) entry which is preliminary data.</text>
</comment>
<proteinExistence type="predicted"/>
<dbReference type="EMBL" id="JADDUC020000003">
    <property type="protein sequence ID" value="KAI1241346.1"/>
    <property type="molecule type" value="Genomic_DNA"/>
</dbReference>
<organism evidence="1">
    <name type="scientific">Lamprotornis superbus</name>
    <dbReference type="NCBI Taxonomy" id="245042"/>
    <lineage>
        <taxon>Eukaryota</taxon>
        <taxon>Metazoa</taxon>
        <taxon>Chordata</taxon>
        <taxon>Craniata</taxon>
        <taxon>Vertebrata</taxon>
        <taxon>Euteleostomi</taxon>
        <taxon>Archelosauria</taxon>
        <taxon>Archosauria</taxon>
        <taxon>Dinosauria</taxon>
        <taxon>Saurischia</taxon>
        <taxon>Theropoda</taxon>
        <taxon>Coelurosauria</taxon>
        <taxon>Aves</taxon>
        <taxon>Neognathae</taxon>
        <taxon>Neoaves</taxon>
        <taxon>Telluraves</taxon>
        <taxon>Australaves</taxon>
        <taxon>Passeriformes</taxon>
        <taxon>Sturnidae</taxon>
        <taxon>Lamprotornis</taxon>
    </lineage>
</organism>
<sequence length="107" mass="11837">MAPPPATRGSAWRAKQMSRELTTEERQIPVCQLITVRETLEISTGRKKRGGEGVDVRCGTGLSQGAEGQQEWQSFTLPAAMRETDSAVSPFWLLLHQGCCLCIFIGW</sequence>
<evidence type="ECO:0000313" key="3">
    <source>
        <dbReference type="Proteomes" id="UP000618051"/>
    </source>
</evidence>
<keyword evidence="3" id="KW-1185">Reference proteome</keyword>
<dbReference type="EMBL" id="JADDUC010000160">
    <property type="protein sequence ID" value="KAG0116800.1"/>
    <property type="molecule type" value="Genomic_DNA"/>
</dbReference>
<protein>
    <submittedName>
        <fullName evidence="1">Uncharacterized protein</fullName>
    </submittedName>
</protein>